<dbReference type="AlphaFoldDB" id="A0A6G9QQF1"/>
<dbReference type="NCBIfam" id="NF006531">
    <property type="entry name" value="PRK09004.1"/>
    <property type="match status" value="1"/>
</dbReference>
<protein>
    <submittedName>
        <fullName evidence="8">FMN-binding protein MioC</fullName>
    </submittedName>
</protein>
<keyword evidence="5" id="KW-0288">FMN</keyword>
<evidence type="ECO:0000256" key="1">
    <source>
        <dbReference type="ARBA" id="ARBA00001917"/>
    </source>
</evidence>
<evidence type="ECO:0000313" key="9">
    <source>
        <dbReference type="Proteomes" id="UP000502608"/>
    </source>
</evidence>
<keyword evidence="4" id="KW-0285">Flavoprotein</keyword>
<evidence type="ECO:0000313" key="8">
    <source>
        <dbReference type="EMBL" id="QIR16041.1"/>
    </source>
</evidence>
<dbReference type="InterPro" id="IPR050619">
    <property type="entry name" value="Flavodoxin"/>
</dbReference>
<comment type="similarity">
    <text evidence="2">Belongs to the flavodoxin family.</text>
</comment>
<dbReference type="Gene3D" id="3.40.50.360">
    <property type="match status" value="1"/>
</dbReference>
<organism evidence="8 9">
    <name type="scientific">Shewanella aestuarii</name>
    <dbReference type="NCBI Taxonomy" id="1028752"/>
    <lineage>
        <taxon>Bacteria</taxon>
        <taxon>Pseudomonadati</taxon>
        <taxon>Pseudomonadota</taxon>
        <taxon>Gammaproteobacteria</taxon>
        <taxon>Alteromonadales</taxon>
        <taxon>Shewanellaceae</taxon>
        <taxon>Shewanella</taxon>
    </lineage>
</organism>
<evidence type="ECO:0000256" key="4">
    <source>
        <dbReference type="ARBA" id="ARBA00022630"/>
    </source>
</evidence>
<dbReference type="PANTHER" id="PTHR42809">
    <property type="entry name" value="FLAVODOXIN 2"/>
    <property type="match status" value="1"/>
</dbReference>
<evidence type="ECO:0000256" key="2">
    <source>
        <dbReference type="ARBA" id="ARBA00005267"/>
    </source>
</evidence>
<sequence>MAKIALIVGTTLGGTEYIADDMATQLAELGHETEVMLDPNLTHLADFGLWIIVCSTHGAGDLPDNLQPFYKQIMIEMPDLTNKLYTLCAIGDSSYDTFCQGPEPLISLIDQAGAKSFVDKIQIDVQHDPIPEQPALAWLSTWQDKIS</sequence>
<gene>
    <name evidence="8" type="primary">mioC</name>
    <name evidence="8" type="ORF">HBH39_17480</name>
</gene>
<keyword evidence="3" id="KW-0813">Transport</keyword>
<evidence type="ECO:0000256" key="3">
    <source>
        <dbReference type="ARBA" id="ARBA00022448"/>
    </source>
</evidence>
<accession>A0A6G9QQF1</accession>
<dbReference type="InterPro" id="IPR029039">
    <property type="entry name" value="Flavoprotein-like_sf"/>
</dbReference>
<feature type="domain" description="Flavodoxin-like" evidence="7">
    <location>
        <begin position="4"/>
        <end position="147"/>
    </location>
</feature>
<name>A0A6G9QQF1_9GAMM</name>
<dbReference type="PROSITE" id="PS50902">
    <property type="entry name" value="FLAVODOXIN_LIKE"/>
    <property type="match status" value="1"/>
</dbReference>
<reference evidence="8 9" key="1">
    <citation type="submission" date="2020-03" db="EMBL/GenBank/DDBJ databases">
        <title>Complete genome sequence of Shewanella sp.</title>
        <authorList>
            <person name="Kim Y.-S."/>
            <person name="Kim S.-J."/>
            <person name="Jung H.-K."/>
            <person name="Kim K.-H."/>
        </authorList>
    </citation>
    <scope>NUCLEOTIDE SEQUENCE [LARGE SCALE GENOMIC DNA]</scope>
    <source>
        <strain evidence="8 9">PN3F2</strain>
    </source>
</reference>
<proteinExistence type="inferred from homology"/>
<evidence type="ECO:0000256" key="5">
    <source>
        <dbReference type="ARBA" id="ARBA00022643"/>
    </source>
</evidence>
<dbReference type="KEGG" id="saes:HBH39_17480"/>
<dbReference type="PANTHER" id="PTHR42809:SF1">
    <property type="entry name" value="FLAVODOXIN 1"/>
    <property type="match status" value="1"/>
</dbReference>
<dbReference type="InterPro" id="IPR008254">
    <property type="entry name" value="Flavodoxin/NO_synth"/>
</dbReference>
<dbReference type="Proteomes" id="UP000502608">
    <property type="component" value="Chromosome"/>
</dbReference>
<dbReference type="GO" id="GO:0010181">
    <property type="term" value="F:FMN binding"/>
    <property type="evidence" value="ECO:0007669"/>
    <property type="project" value="InterPro"/>
</dbReference>
<dbReference type="SUPFAM" id="SSF52218">
    <property type="entry name" value="Flavoproteins"/>
    <property type="match status" value="1"/>
</dbReference>
<keyword evidence="9" id="KW-1185">Reference proteome</keyword>
<dbReference type="RefSeq" id="WP_167679895.1">
    <property type="nucleotide sequence ID" value="NZ_CP050313.1"/>
</dbReference>
<evidence type="ECO:0000259" key="7">
    <source>
        <dbReference type="PROSITE" id="PS50902"/>
    </source>
</evidence>
<evidence type="ECO:0000256" key="6">
    <source>
        <dbReference type="ARBA" id="ARBA00022982"/>
    </source>
</evidence>
<dbReference type="Pfam" id="PF00258">
    <property type="entry name" value="Flavodoxin_1"/>
    <property type="match status" value="1"/>
</dbReference>
<comment type="cofactor">
    <cofactor evidence="1">
        <name>FMN</name>
        <dbReference type="ChEBI" id="CHEBI:58210"/>
    </cofactor>
</comment>
<dbReference type="EMBL" id="CP050313">
    <property type="protein sequence ID" value="QIR16041.1"/>
    <property type="molecule type" value="Genomic_DNA"/>
</dbReference>
<keyword evidence="6" id="KW-0249">Electron transport</keyword>